<evidence type="ECO:0000256" key="6">
    <source>
        <dbReference type="PROSITE-ProRule" id="PRU01355"/>
    </source>
</evidence>
<dbReference type="EMBL" id="CH479195">
    <property type="protein sequence ID" value="EDW27357.1"/>
    <property type="molecule type" value="Genomic_DNA"/>
</dbReference>
<evidence type="ECO:0000256" key="5">
    <source>
        <dbReference type="PIRSR" id="PIRSR601548-5"/>
    </source>
</evidence>
<keyword evidence="3" id="KW-1015">Disulfide bond</keyword>
<evidence type="ECO:0000313" key="8">
    <source>
        <dbReference type="Proteomes" id="UP000008744"/>
    </source>
</evidence>
<evidence type="ECO:0000256" key="1">
    <source>
        <dbReference type="ARBA" id="ARBA00008139"/>
    </source>
</evidence>
<dbReference type="PROSITE" id="PS52011">
    <property type="entry name" value="PEPTIDASE_M2"/>
    <property type="match status" value="1"/>
</dbReference>
<comment type="caution">
    <text evidence="6">Lacks conserved residue(s) required for the propagation of feature annotation.</text>
</comment>
<keyword evidence="2" id="KW-0732">Signal</keyword>
<dbReference type="InterPro" id="IPR001548">
    <property type="entry name" value="Peptidase_M2"/>
</dbReference>
<gene>
    <name evidence="7" type="primary">Dper\GL21073</name>
    <name evidence="7" type="ORF">Dper_GL21073</name>
</gene>
<accession>B4GX30</accession>
<dbReference type="PANTHER" id="PTHR10514:SF44">
    <property type="entry name" value="ANGIOTENSIN-CONVERTING ENZYME-RELATED"/>
    <property type="match status" value="1"/>
</dbReference>
<dbReference type="SUPFAM" id="SSF55486">
    <property type="entry name" value="Metalloproteases ('zincins'), catalytic domain"/>
    <property type="match status" value="1"/>
</dbReference>
<feature type="glycosylation site" description="N-linked (GlcNAc...) asparagine" evidence="5">
    <location>
        <position position="91"/>
    </location>
</feature>
<dbReference type="PhylomeDB" id="B4GX30"/>
<evidence type="ECO:0000256" key="4">
    <source>
        <dbReference type="ARBA" id="ARBA00023180"/>
    </source>
</evidence>
<keyword evidence="4 5" id="KW-0325">Glycoprotein</keyword>
<organism evidence="8">
    <name type="scientific">Drosophila persimilis</name>
    <name type="common">Fruit fly</name>
    <dbReference type="NCBI Taxonomy" id="7234"/>
    <lineage>
        <taxon>Eukaryota</taxon>
        <taxon>Metazoa</taxon>
        <taxon>Ecdysozoa</taxon>
        <taxon>Arthropoda</taxon>
        <taxon>Hexapoda</taxon>
        <taxon>Insecta</taxon>
        <taxon>Pterygota</taxon>
        <taxon>Neoptera</taxon>
        <taxon>Endopterygota</taxon>
        <taxon>Diptera</taxon>
        <taxon>Brachycera</taxon>
        <taxon>Muscomorpha</taxon>
        <taxon>Ephydroidea</taxon>
        <taxon>Drosophilidae</taxon>
        <taxon>Drosophila</taxon>
        <taxon>Sophophora</taxon>
    </lineage>
</organism>
<comment type="similarity">
    <text evidence="1 6">Belongs to the peptidase M2 family.</text>
</comment>
<dbReference type="Pfam" id="PF01401">
    <property type="entry name" value="Peptidase_M2"/>
    <property type="match status" value="1"/>
</dbReference>
<dbReference type="HOGENOM" id="CLU_1490545_0_0_1"/>
<dbReference type="GO" id="GO:0005886">
    <property type="term" value="C:plasma membrane"/>
    <property type="evidence" value="ECO:0007669"/>
    <property type="project" value="TreeGrafter"/>
</dbReference>
<reference evidence="7 8" key="1">
    <citation type="journal article" date="2007" name="Nature">
        <title>Evolution of genes and genomes on the Drosophila phylogeny.</title>
        <authorList>
            <consortium name="Drosophila 12 Genomes Consortium"/>
            <person name="Clark A.G."/>
            <person name="Eisen M.B."/>
            <person name="Smith D.R."/>
            <person name="Bergman C.M."/>
            <person name="Oliver B."/>
            <person name="Markow T.A."/>
            <person name="Kaufman T.C."/>
            <person name="Kellis M."/>
            <person name="Gelbart W."/>
            <person name="Iyer V.N."/>
            <person name="Pollard D.A."/>
            <person name="Sackton T.B."/>
            <person name="Larracuente A.M."/>
            <person name="Singh N.D."/>
            <person name="Abad J.P."/>
            <person name="Abt D.N."/>
            <person name="Adryan B."/>
            <person name="Aguade M."/>
            <person name="Akashi H."/>
            <person name="Anderson W.W."/>
            <person name="Aquadro C.F."/>
            <person name="Ardell D.H."/>
            <person name="Arguello R."/>
            <person name="Artieri C.G."/>
            <person name="Barbash D.A."/>
            <person name="Barker D."/>
            <person name="Barsanti P."/>
            <person name="Batterham P."/>
            <person name="Batzoglou S."/>
            <person name="Begun D."/>
            <person name="Bhutkar A."/>
            <person name="Blanco E."/>
            <person name="Bosak S.A."/>
            <person name="Bradley R.K."/>
            <person name="Brand A.D."/>
            <person name="Brent M.R."/>
            <person name="Brooks A.N."/>
            <person name="Brown R.H."/>
            <person name="Butlin R.K."/>
            <person name="Caggese C."/>
            <person name="Calvi B.R."/>
            <person name="Bernardo de Carvalho A."/>
            <person name="Caspi A."/>
            <person name="Castrezana S."/>
            <person name="Celniker S.E."/>
            <person name="Chang J.L."/>
            <person name="Chapple C."/>
            <person name="Chatterji S."/>
            <person name="Chinwalla A."/>
            <person name="Civetta A."/>
            <person name="Clifton S.W."/>
            <person name="Comeron J.M."/>
            <person name="Costello J.C."/>
            <person name="Coyne J.A."/>
            <person name="Daub J."/>
            <person name="David R.G."/>
            <person name="Delcher A.L."/>
            <person name="Delehaunty K."/>
            <person name="Do C.B."/>
            <person name="Ebling H."/>
            <person name="Edwards K."/>
            <person name="Eickbush T."/>
            <person name="Evans J.D."/>
            <person name="Filipski A."/>
            <person name="Findeiss S."/>
            <person name="Freyhult E."/>
            <person name="Fulton L."/>
            <person name="Fulton R."/>
            <person name="Garcia A.C."/>
            <person name="Gardiner A."/>
            <person name="Garfield D.A."/>
            <person name="Garvin B.E."/>
            <person name="Gibson G."/>
            <person name="Gilbert D."/>
            <person name="Gnerre S."/>
            <person name="Godfrey J."/>
            <person name="Good R."/>
            <person name="Gotea V."/>
            <person name="Gravely B."/>
            <person name="Greenberg A.J."/>
            <person name="Griffiths-Jones S."/>
            <person name="Gross S."/>
            <person name="Guigo R."/>
            <person name="Gustafson E.A."/>
            <person name="Haerty W."/>
            <person name="Hahn M.W."/>
            <person name="Halligan D.L."/>
            <person name="Halpern A.L."/>
            <person name="Halter G.M."/>
            <person name="Han M.V."/>
            <person name="Heger A."/>
            <person name="Hillier L."/>
            <person name="Hinrichs A.S."/>
            <person name="Holmes I."/>
            <person name="Hoskins R.A."/>
            <person name="Hubisz M.J."/>
            <person name="Hultmark D."/>
            <person name="Huntley M.A."/>
            <person name="Jaffe D.B."/>
            <person name="Jagadeeshan S."/>
            <person name="Jeck W.R."/>
            <person name="Johnson J."/>
            <person name="Jones C.D."/>
            <person name="Jordan W.C."/>
            <person name="Karpen G.H."/>
            <person name="Kataoka E."/>
            <person name="Keightley P.D."/>
            <person name="Kheradpour P."/>
            <person name="Kirkness E.F."/>
            <person name="Koerich L.B."/>
            <person name="Kristiansen K."/>
            <person name="Kudrna D."/>
            <person name="Kulathinal R.J."/>
            <person name="Kumar S."/>
            <person name="Kwok R."/>
            <person name="Lander E."/>
            <person name="Langley C.H."/>
            <person name="Lapoint R."/>
            <person name="Lazzaro B.P."/>
            <person name="Lee S.J."/>
            <person name="Levesque L."/>
            <person name="Li R."/>
            <person name="Lin C.F."/>
            <person name="Lin M.F."/>
            <person name="Lindblad-Toh K."/>
            <person name="Llopart A."/>
            <person name="Long M."/>
            <person name="Low L."/>
            <person name="Lozovsky E."/>
            <person name="Lu J."/>
            <person name="Luo M."/>
            <person name="Machado C.A."/>
            <person name="Makalowski W."/>
            <person name="Marzo M."/>
            <person name="Matsuda M."/>
            <person name="Matzkin L."/>
            <person name="McAllister B."/>
            <person name="McBride C.S."/>
            <person name="McKernan B."/>
            <person name="McKernan K."/>
            <person name="Mendez-Lago M."/>
            <person name="Minx P."/>
            <person name="Mollenhauer M.U."/>
            <person name="Montooth K."/>
            <person name="Mount S.M."/>
            <person name="Mu X."/>
            <person name="Myers E."/>
            <person name="Negre B."/>
            <person name="Newfeld S."/>
            <person name="Nielsen R."/>
            <person name="Noor M.A."/>
            <person name="O'Grady P."/>
            <person name="Pachter L."/>
            <person name="Papaceit M."/>
            <person name="Parisi M.J."/>
            <person name="Parisi M."/>
            <person name="Parts L."/>
            <person name="Pedersen J.S."/>
            <person name="Pesole G."/>
            <person name="Phillippy A.M."/>
            <person name="Ponting C.P."/>
            <person name="Pop M."/>
            <person name="Porcelli D."/>
            <person name="Powell J.R."/>
            <person name="Prohaska S."/>
            <person name="Pruitt K."/>
            <person name="Puig M."/>
            <person name="Quesneville H."/>
            <person name="Ram K.R."/>
            <person name="Rand D."/>
            <person name="Rasmussen M.D."/>
            <person name="Reed L.K."/>
            <person name="Reenan R."/>
            <person name="Reily A."/>
            <person name="Remington K.A."/>
            <person name="Rieger T.T."/>
            <person name="Ritchie M.G."/>
            <person name="Robin C."/>
            <person name="Rogers Y.H."/>
            <person name="Rohde C."/>
            <person name="Rozas J."/>
            <person name="Rubenfield M.J."/>
            <person name="Ruiz A."/>
            <person name="Russo S."/>
            <person name="Salzberg S.L."/>
            <person name="Sanchez-Gracia A."/>
            <person name="Saranga D.J."/>
            <person name="Sato H."/>
            <person name="Schaeffer S.W."/>
            <person name="Schatz M.C."/>
            <person name="Schlenke T."/>
            <person name="Schwartz R."/>
            <person name="Segarra C."/>
            <person name="Singh R.S."/>
            <person name="Sirot L."/>
            <person name="Sirota M."/>
            <person name="Sisneros N.B."/>
            <person name="Smith C.D."/>
            <person name="Smith T.F."/>
            <person name="Spieth J."/>
            <person name="Stage D.E."/>
            <person name="Stark A."/>
            <person name="Stephan W."/>
            <person name="Strausberg R.L."/>
            <person name="Strempel S."/>
            <person name="Sturgill D."/>
            <person name="Sutton G."/>
            <person name="Sutton G.G."/>
            <person name="Tao W."/>
            <person name="Teichmann S."/>
            <person name="Tobari Y.N."/>
            <person name="Tomimura Y."/>
            <person name="Tsolas J.M."/>
            <person name="Valente V.L."/>
            <person name="Venter E."/>
            <person name="Venter J.C."/>
            <person name="Vicario S."/>
            <person name="Vieira F.G."/>
            <person name="Vilella A.J."/>
            <person name="Villasante A."/>
            <person name="Walenz B."/>
            <person name="Wang J."/>
            <person name="Wasserman M."/>
            <person name="Watts T."/>
            <person name="Wilson D."/>
            <person name="Wilson R.K."/>
            <person name="Wing R.A."/>
            <person name="Wolfner M.F."/>
            <person name="Wong A."/>
            <person name="Wong G.K."/>
            <person name="Wu C.I."/>
            <person name="Wu G."/>
            <person name="Yamamoto D."/>
            <person name="Yang H.P."/>
            <person name="Yang S.P."/>
            <person name="Yorke J.A."/>
            <person name="Yoshida K."/>
            <person name="Zdobnov E."/>
            <person name="Zhang P."/>
            <person name="Zhang Y."/>
            <person name="Zimin A.V."/>
            <person name="Baldwin J."/>
            <person name="Abdouelleil A."/>
            <person name="Abdulkadir J."/>
            <person name="Abebe A."/>
            <person name="Abera B."/>
            <person name="Abreu J."/>
            <person name="Acer S.C."/>
            <person name="Aftuck L."/>
            <person name="Alexander A."/>
            <person name="An P."/>
            <person name="Anderson E."/>
            <person name="Anderson S."/>
            <person name="Arachi H."/>
            <person name="Azer M."/>
            <person name="Bachantsang P."/>
            <person name="Barry A."/>
            <person name="Bayul T."/>
            <person name="Berlin A."/>
            <person name="Bessette D."/>
            <person name="Bloom T."/>
            <person name="Blye J."/>
            <person name="Boguslavskiy L."/>
            <person name="Bonnet C."/>
            <person name="Boukhgalter B."/>
            <person name="Bourzgui I."/>
            <person name="Brown A."/>
            <person name="Cahill P."/>
            <person name="Channer S."/>
            <person name="Cheshatsang Y."/>
            <person name="Chuda L."/>
            <person name="Citroen M."/>
            <person name="Collymore A."/>
            <person name="Cooke P."/>
            <person name="Costello M."/>
            <person name="D'Aco K."/>
            <person name="Daza R."/>
            <person name="De Haan G."/>
            <person name="DeGray S."/>
            <person name="DeMaso C."/>
            <person name="Dhargay N."/>
            <person name="Dooley K."/>
            <person name="Dooley E."/>
            <person name="Doricent M."/>
            <person name="Dorje P."/>
            <person name="Dorjee K."/>
            <person name="Dupes A."/>
            <person name="Elong R."/>
            <person name="Falk J."/>
            <person name="Farina A."/>
            <person name="Faro S."/>
            <person name="Ferguson D."/>
            <person name="Fisher S."/>
            <person name="Foley C.D."/>
            <person name="Franke A."/>
            <person name="Friedrich D."/>
            <person name="Gadbois L."/>
            <person name="Gearin G."/>
            <person name="Gearin C.R."/>
            <person name="Giannoukos G."/>
            <person name="Goode T."/>
            <person name="Graham J."/>
            <person name="Grandbois E."/>
            <person name="Grewal S."/>
            <person name="Gyaltsen K."/>
            <person name="Hafez N."/>
            <person name="Hagos B."/>
            <person name="Hall J."/>
            <person name="Henson C."/>
            <person name="Hollinger A."/>
            <person name="Honan T."/>
            <person name="Huard M.D."/>
            <person name="Hughes L."/>
            <person name="Hurhula B."/>
            <person name="Husby M.E."/>
            <person name="Kamat A."/>
            <person name="Kanga B."/>
            <person name="Kashin S."/>
            <person name="Khazanovich D."/>
            <person name="Kisner P."/>
            <person name="Lance K."/>
            <person name="Lara M."/>
            <person name="Lee W."/>
            <person name="Lennon N."/>
            <person name="Letendre F."/>
            <person name="LeVine R."/>
            <person name="Lipovsky A."/>
            <person name="Liu X."/>
            <person name="Liu J."/>
            <person name="Liu S."/>
            <person name="Lokyitsang T."/>
            <person name="Lokyitsang Y."/>
            <person name="Lubonja R."/>
            <person name="Lui A."/>
            <person name="MacDonald P."/>
            <person name="Magnisalis V."/>
            <person name="Maru K."/>
            <person name="Matthews C."/>
            <person name="McCusker W."/>
            <person name="McDonough S."/>
            <person name="Mehta T."/>
            <person name="Meldrim J."/>
            <person name="Meneus L."/>
            <person name="Mihai O."/>
            <person name="Mihalev A."/>
            <person name="Mihova T."/>
            <person name="Mittelman R."/>
            <person name="Mlenga V."/>
            <person name="Montmayeur A."/>
            <person name="Mulrain L."/>
            <person name="Navidi A."/>
            <person name="Naylor J."/>
            <person name="Negash T."/>
            <person name="Nguyen T."/>
            <person name="Nguyen N."/>
            <person name="Nicol R."/>
            <person name="Norbu C."/>
            <person name="Norbu N."/>
            <person name="Novod N."/>
            <person name="O'Neill B."/>
            <person name="Osman S."/>
            <person name="Markiewicz E."/>
            <person name="Oyono O.L."/>
            <person name="Patti C."/>
            <person name="Phunkhang P."/>
            <person name="Pierre F."/>
            <person name="Priest M."/>
            <person name="Raghuraman S."/>
            <person name="Rege F."/>
            <person name="Reyes R."/>
            <person name="Rise C."/>
            <person name="Rogov P."/>
            <person name="Ross K."/>
            <person name="Ryan E."/>
            <person name="Settipalli S."/>
            <person name="Shea T."/>
            <person name="Sherpa N."/>
            <person name="Shi L."/>
            <person name="Shih D."/>
            <person name="Sparrow T."/>
            <person name="Spaulding J."/>
            <person name="Stalker J."/>
            <person name="Stange-Thomann N."/>
            <person name="Stavropoulos S."/>
            <person name="Stone C."/>
            <person name="Strader C."/>
            <person name="Tesfaye S."/>
            <person name="Thomson T."/>
            <person name="Thoulutsang Y."/>
            <person name="Thoulutsang D."/>
            <person name="Topham K."/>
            <person name="Topping I."/>
            <person name="Tsamla T."/>
            <person name="Vassiliev H."/>
            <person name="Vo A."/>
            <person name="Wangchuk T."/>
            <person name="Wangdi T."/>
            <person name="Weiand M."/>
            <person name="Wilkinson J."/>
            <person name="Wilson A."/>
            <person name="Yadav S."/>
            <person name="Young G."/>
            <person name="Yu Q."/>
            <person name="Zembek L."/>
            <person name="Zhong D."/>
            <person name="Zimmer A."/>
            <person name="Zwirko Z."/>
            <person name="Jaffe D.B."/>
            <person name="Alvarez P."/>
            <person name="Brockman W."/>
            <person name="Butler J."/>
            <person name="Chin C."/>
            <person name="Gnerre S."/>
            <person name="Grabherr M."/>
            <person name="Kleber M."/>
            <person name="Mauceli E."/>
            <person name="MacCallum I."/>
        </authorList>
    </citation>
    <scope>NUCLEOTIDE SEQUENCE [LARGE SCALE GENOMIC DNA]</scope>
    <source>
        <strain evidence="8">MSH-3 / Tucson 14011-0111.49</strain>
    </source>
</reference>
<dbReference type="GO" id="GO:0008241">
    <property type="term" value="F:peptidyl-dipeptidase activity"/>
    <property type="evidence" value="ECO:0007669"/>
    <property type="project" value="InterPro"/>
</dbReference>
<dbReference type="Proteomes" id="UP000008744">
    <property type="component" value="Unassembled WGS sequence"/>
</dbReference>
<evidence type="ECO:0000313" key="7">
    <source>
        <dbReference type="EMBL" id="EDW27357.1"/>
    </source>
</evidence>
<dbReference type="PANTHER" id="PTHR10514">
    <property type="entry name" value="ANGIOTENSIN-CONVERTING ENZYME"/>
    <property type="match status" value="1"/>
</dbReference>
<sequence length="181" mass="21211">MELLRWSKTLKLVYYSSLTTFLVEANKQLAGIYDQVVLAQLQNELRGSNDVFKRLKLGDASQKRQLERIPRLGYDALDGMELTQVNALASNMSDSYRNVLHCAYKQPKNGTLRLIPEVQAIFQESRDLDEIEYYWLEWRQRTGLATRDQFVALMKLYKNTAQLNGYPRAEDYWFRSLDQKS</sequence>
<proteinExistence type="inferred from homology"/>
<dbReference type="AlphaFoldDB" id="B4GX30"/>
<dbReference type="eggNOG" id="KOG3690">
    <property type="taxonomic scope" value="Eukaryota"/>
</dbReference>
<dbReference type="OrthoDB" id="10029630at2759"/>
<evidence type="ECO:0000256" key="2">
    <source>
        <dbReference type="ARBA" id="ARBA00022729"/>
    </source>
</evidence>
<evidence type="ECO:0000256" key="3">
    <source>
        <dbReference type="ARBA" id="ARBA00023157"/>
    </source>
</evidence>
<dbReference type="GO" id="GO:0005615">
    <property type="term" value="C:extracellular space"/>
    <property type="evidence" value="ECO:0007669"/>
    <property type="project" value="TreeGrafter"/>
</dbReference>
<keyword evidence="8" id="KW-1185">Reference proteome</keyword>
<protein>
    <submittedName>
        <fullName evidence="7">GL21073</fullName>
    </submittedName>
</protein>
<dbReference type="GO" id="GO:0006508">
    <property type="term" value="P:proteolysis"/>
    <property type="evidence" value="ECO:0007669"/>
    <property type="project" value="InterPro"/>
</dbReference>
<dbReference type="GO" id="GO:0008237">
    <property type="term" value="F:metallopeptidase activity"/>
    <property type="evidence" value="ECO:0007669"/>
    <property type="project" value="InterPro"/>
</dbReference>
<name>B4GX30_DROPE</name>